<organism evidence="3 4">
    <name type="scientific">Rhizophagus clarus</name>
    <dbReference type="NCBI Taxonomy" id="94130"/>
    <lineage>
        <taxon>Eukaryota</taxon>
        <taxon>Fungi</taxon>
        <taxon>Fungi incertae sedis</taxon>
        <taxon>Mucoromycota</taxon>
        <taxon>Glomeromycotina</taxon>
        <taxon>Glomeromycetes</taxon>
        <taxon>Glomerales</taxon>
        <taxon>Glomeraceae</taxon>
        <taxon>Rhizophagus</taxon>
    </lineage>
</organism>
<dbReference type="InterPro" id="IPR055854">
    <property type="entry name" value="DUF7431"/>
</dbReference>
<dbReference type="AlphaFoldDB" id="A0A8H3MB63"/>
<gene>
    <name evidence="3" type="ORF">RCL2_002621700</name>
</gene>
<evidence type="ECO:0000313" key="3">
    <source>
        <dbReference type="EMBL" id="GES99733.1"/>
    </source>
</evidence>
<evidence type="ECO:0000259" key="1">
    <source>
        <dbReference type="Pfam" id="PF22693"/>
    </source>
</evidence>
<feature type="domain" description="MACPF-like" evidence="1">
    <location>
        <begin position="197"/>
        <end position="372"/>
    </location>
</feature>
<protein>
    <recommendedName>
        <fullName evidence="5">MACPF domain-containing protein</fullName>
    </recommendedName>
</protein>
<dbReference type="Pfam" id="PF24209">
    <property type="entry name" value="DUF7431"/>
    <property type="match status" value="1"/>
</dbReference>
<name>A0A8H3MB63_9GLOM</name>
<accession>A0A8H3MB63</accession>
<dbReference type="EMBL" id="BLAL01000285">
    <property type="protein sequence ID" value="GES99733.1"/>
    <property type="molecule type" value="Genomic_DNA"/>
</dbReference>
<dbReference type="OrthoDB" id="2439332at2759"/>
<reference evidence="3" key="1">
    <citation type="submission" date="2019-10" db="EMBL/GenBank/DDBJ databases">
        <title>Conservation and host-specific expression of non-tandemly repeated heterogenous ribosome RNA gene in arbuscular mycorrhizal fungi.</title>
        <authorList>
            <person name="Maeda T."/>
            <person name="Kobayashi Y."/>
            <person name="Nakagawa T."/>
            <person name="Ezawa T."/>
            <person name="Yamaguchi K."/>
            <person name="Bino T."/>
            <person name="Nishimoto Y."/>
            <person name="Shigenobu S."/>
            <person name="Kawaguchi M."/>
        </authorList>
    </citation>
    <scope>NUCLEOTIDE SEQUENCE</scope>
    <source>
        <strain evidence="3">HR1</strain>
    </source>
</reference>
<evidence type="ECO:0000313" key="4">
    <source>
        <dbReference type="Proteomes" id="UP000615446"/>
    </source>
</evidence>
<dbReference type="Proteomes" id="UP000615446">
    <property type="component" value="Unassembled WGS sequence"/>
</dbReference>
<feature type="domain" description="DUF7431" evidence="2">
    <location>
        <begin position="380"/>
        <end position="647"/>
    </location>
</feature>
<sequence length="876" mass="100720">MSDPIENSNVIITVKTIDNPPLYPPLSARTVRLNLTDNLLMVRKELEKKKFIDNTLLFSNKYPEDNNNNDNIISHGYGGIELEEEENYLLNEIIDIIDEKNILYLKQCSEPNWKWLNESLELDYGRTINSNGIKKANKRVFVMENCELNKIGAEGCRKGIVEFNSNDDRIMKKNLFFSTDINVESFAKLGISIGNMRNEGVNSKNISSYHFTEYSKATLKFGAHLKPTEEFIEEVKNATESENPIERLKQITEQYGQFIPTIVILGGRVHYNEHVTSNGFSAGNSKETTIKANAGGILDVNTTGASSYLEEKLNHYKFNCTELIGGEQSNLENFDAKAWFKSLENYKNWDCIEFRDPVSIFQFIPNELRKKVIKSVGKRILHLDSQEFSYYLEESGKPIIFEFDVPTNISKIIQSEEADCNIFATVVDMTKSKNDFFTCQVLRSSGGKPSLIIYCIQKKFRQRQCKLKIRWMVIGYYTDFNFTISDFNTRLEILKKENMSDDRTVTNTELLDFEYDPYVSKVPPCIGIPMLTKLDSSNNSLIIGHHFYNAQDNKIKVYTFSYNSKGKFYDKLPDFTFHTLIISDYCVNNAYDIIPFEYPFMKKQKPCINRTNLFISLYSTQETNCGPIFLKQNREKIRTKSIKCGCTCKIKPLEISGNKIKNKGVSPRDRENSVEFTLQGQILLVVEHAEGGTFHLKKCFPSLNWKDKYGAIQLPGAVEFFHKMGIVLQNWFDTIPFTDLQGFVIEEMSFDNDVELNESLRPSDICISFLVAEITHAANLSESFSNFMDNDGRKLSEMYGHLFPKNILIEGKLFIDGLKSATFAQTDMVKILLTWVYVLVKNKNIFFPKIITSDGVDLNTQEKLINWINNLYQDDN</sequence>
<dbReference type="InterPro" id="IPR054586">
    <property type="entry name" value="MACPF_1_fungal"/>
</dbReference>
<comment type="caution">
    <text evidence="3">The sequence shown here is derived from an EMBL/GenBank/DDBJ whole genome shotgun (WGS) entry which is preliminary data.</text>
</comment>
<evidence type="ECO:0008006" key="5">
    <source>
        <dbReference type="Google" id="ProtNLM"/>
    </source>
</evidence>
<evidence type="ECO:0000259" key="2">
    <source>
        <dbReference type="Pfam" id="PF24209"/>
    </source>
</evidence>
<dbReference type="Pfam" id="PF22693">
    <property type="entry name" value="MACPF_1"/>
    <property type="match status" value="1"/>
</dbReference>
<proteinExistence type="predicted"/>